<dbReference type="GO" id="GO:0005634">
    <property type="term" value="C:nucleus"/>
    <property type="evidence" value="ECO:0007669"/>
    <property type="project" value="TreeGrafter"/>
</dbReference>
<organism evidence="3 4">
    <name type="scientific">Owenia fusiformis</name>
    <name type="common">Polychaete worm</name>
    <dbReference type="NCBI Taxonomy" id="6347"/>
    <lineage>
        <taxon>Eukaryota</taxon>
        <taxon>Metazoa</taxon>
        <taxon>Spiralia</taxon>
        <taxon>Lophotrochozoa</taxon>
        <taxon>Annelida</taxon>
        <taxon>Polychaeta</taxon>
        <taxon>Sedentaria</taxon>
        <taxon>Canalipalpata</taxon>
        <taxon>Sabellida</taxon>
        <taxon>Oweniida</taxon>
        <taxon>Oweniidae</taxon>
        <taxon>Owenia</taxon>
    </lineage>
</organism>
<dbReference type="Proteomes" id="UP000749559">
    <property type="component" value="Unassembled WGS sequence"/>
</dbReference>
<accession>A0A8S4NP58</accession>
<gene>
    <name evidence="3" type="ORF">OFUS_LOCUS9763</name>
</gene>
<dbReference type="PIRSF" id="PIRSF028983">
    <property type="entry name" value="BCP1"/>
    <property type="match status" value="1"/>
</dbReference>
<comment type="caution">
    <text evidence="3">The sequence shown here is derived from an EMBL/GenBank/DDBJ whole genome shotgun (WGS) entry which is preliminary data.</text>
</comment>
<dbReference type="OrthoDB" id="27543at2759"/>
<dbReference type="InterPro" id="IPR025602">
    <property type="entry name" value="BCP1_family"/>
</dbReference>
<comment type="similarity">
    <text evidence="1">Belongs to the BCP1 family.</text>
</comment>
<evidence type="ECO:0000256" key="2">
    <source>
        <dbReference type="SAM" id="MobiDB-lite"/>
    </source>
</evidence>
<dbReference type="AlphaFoldDB" id="A0A8S4NP58"/>
<proteinExistence type="inferred from homology"/>
<evidence type="ECO:0000256" key="1">
    <source>
        <dbReference type="ARBA" id="ARBA00006781"/>
    </source>
</evidence>
<feature type="non-terminal residue" evidence="3">
    <location>
        <position position="1"/>
    </location>
</feature>
<dbReference type="Pfam" id="PF13862">
    <property type="entry name" value="BCCIP"/>
    <property type="match status" value="1"/>
</dbReference>
<keyword evidence="4" id="KW-1185">Reference proteome</keyword>
<name>A0A8S4NP58_OWEFU</name>
<evidence type="ECO:0000313" key="3">
    <source>
        <dbReference type="EMBL" id="CAH1783416.1"/>
    </source>
</evidence>
<dbReference type="PANTHER" id="PTHR13261:SF0">
    <property type="entry name" value="BRCA2 AND CDKN1A-INTERACTING PROTEIN"/>
    <property type="match status" value="1"/>
</dbReference>
<protein>
    <recommendedName>
        <fullName evidence="5">Protein BCCIP homolog</fullName>
    </recommendedName>
</protein>
<evidence type="ECO:0000313" key="4">
    <source>
        <dbReference type="Proteomes" id="UP000749559"/>
    </source>
</evidence>
<feature type="compositionally biased region" description="Acidic residues" evidence="2">
    <location>
        <begin position="27"/>
        <end position="51"/>
    </location>
</feature>
<dbReference type="EMBL" id="CAIIXF020000005">
    <property type="protein sequence ID" value="CAH1783416.1"/>
    <property type="molecule type" value="Genomic_DNA"/>
</dbReference>
<evidence type="ECO:0008006" key="5">
    <source>
        <dbReference type="Google" id="ProtNLM"/>
    </source>
</evidence>
<sequence>VAEVNMAAEKKRAVEKQMELLEKNEVPEEFEDDNDSSNDSEEFDDDVDSDAEAMEGINQEVNVEFEAREAQDSDFHGVRKLLQQLFLKASVNISDLTDTILTQNYVGSVIKQSDILEDDEEDMGDDDEVFGVISVVNITEKKDNESHKLIKKYVLDKCKECSDAQTYKTFEETLCGESQIGLLLSERFINIPPQIAPPMYDSLIKDIDKANKNKMKYNFDYYLMFIKTYRMTVYQGMSKKKKKGQGVLQTTYVNVEEEFFVEEADLKFEYSVEHEHDSVVDGKWDDEDNEMKPYRTVILLKADKLNTVVTKTRDEFSQ</sequence>
<dbReference type="PANTHER" id="PTHR13261">
    <property type="entry name" value="BRCA2 AND CDKN1A INTERACTING PROTEIN"/>
    <property type="match status" value="1"/>
</dbReference>
<feature type="region of interest" description="Disordered" evidence="2">
    <location>
        <begin position="18"/>
        <end position="51"/>
    </location>
</feature>
<reference evidence="3" key="1">
    <citation type="submission" date="2022-03" db="EMBL/GenBank/DDBJ databases">
        <authorList>
            <person name="Martin C."/>
        </authorList>
    </citation>
    <scope>NUCLEOTIDE SEQUENCE</scope>
</reference>